<accession>A0A1S7LLI4</accession>
<dbReference type="EMBL" id="LO017727">
    <property type="protein sequence ID" value="CRH07730.1"/>
    <property type="molecule type" value="Genomic_DNA"/>
</dbReference>
<feature type="region of interest" description="Disordered" evidence="1">
    <location>
        <begin position="131"/>
        <end position="218"/>
    </location>
</feature>
<sequence>MNQRRDFRLHDTSIPLSIRRTAPTRLINASRGKGGALEGKWQEVTLWDISAGGLSFVYDDDGFERGDRLELRVNLANLPGIPPLVLRAQVMGGTSHKNFQRRNFCRFEGVRSSDQDTLQGHLFNRQRMQLQEQAQKEWDDDQEWQEQEEAWEAEADDEALIEVEEDQPQQPAKKRGFRFGDPLPKQPQKADDEKPPEGSEQKQEAPQSGGGNQRQHERFDEVIPFAWRKVEEREYLEAKRFYDADKPLPAPFTSGYQPIDVEPLEKSWAAISVQNHITGQTLAELWKKVDSLCSQVSATKKINLFVPLRDQLIKTTSSLVTLNQIGTLQSENLKRMVAIIDEVFAAQGMTTQDQLKQRRELIRRVREELRTSKRRGSRIQDGMWELFEKLENVIDKVNQYGHDHVFGHTPQDVNVSAGGVAWAEESSSIDRAKLGLRKSKHQEVVPLKRGDHVAVRVGLKGTPWVWVVGYGEVVMVKPLSRRANAQQDTSKGIYPPRRVAMQFTLITDEDTDALVKATHNKQLEERRKQYLDDLEDDDFIF</sequence>
<proteinExistence type="predicted"/>
<dbReference type="AlphaFoldDB" id="A0A1S7LLI4"/>
<evidence type="ECO:0000259" key="2">
    <source>
        <dbReference type="Pfam" id="PF07238"/>
    </source>
</evidence>
<dbReference type="Pfam" id="PF07238">
    <property type="entry name" value="PilZ"/>
    <property type="match status" value="1"/>
</dbReference>
<protein>
    <recommendedName>
        <fullName evidence="2">PilZ domain-containing protein</fullName>
    </recommendedName>
</protein>
<gene>
    <name evidence="3" type="ORF">MAGMO_3596</name>
</gene>
<feature type="compositionally biased region" description="Acidic residues" evidence="1">
    <location>
        <begin position="138"/>
        <end position="167"/>
    </location>
</feature>
<name>A0A1S7LLI4_MAGMO</name>
<feature type="compositionally biased region" description="Basic and acidic residues" evidence="1">
    <location>
        <begin position="188"/>
        <end position="203"/>
    </location>
</feature>
<reference evidence="3" key="1">
    <citation type="submission" date="2015-04" db="EMBL/GenBank/DDBJ databases">
        <authorList>
            <person name="Syromyatnikov M.Y."/>
            <person name="Popov V.N."/>
        </authorList>
    </citation>
    <scope>NUCLEOTIDE SEQUENCE</scope>
    <source>
        <strain evidence="3">MO-1</strain>
    </source>
</reference>
<dbReference type="InterPro" id="IPR009875">
    <property type="entry name" value="PilZ_domain"/>
</dbReference>
<feature type="domain" description="PilZ" evidence="2">
    <location>
        <begin position="38"/>
        <end position="123"/>
    </location>
</feature>
<evidence type="ECO:0000256" key="1">
    <source>
        <dbReference type="SAM" id="MobiDB-lite"/>
    </source>
</evidence>
<organism evidence="3">
    <name type="scientific">Magnetococcus massalia (strain MO-1)</name>
    <dbReference type="NCBI Taxonomy" id="451514"/>
    <lineage>
        <taxon>Bacteria</taxon>
        <taxon>Pseudomonadati</taxon>
        <taxon>Pseudomonadota</taxon>
        <taxon>Magnetococcia</taxon>
        <taxon>Magnetococcales</taxon>
        <taxon>Magnetococcaceae</taxon>
        <taxon>Magnetococcus</taxon>
    </lineage>
</organism>
<dbReference type="GO" id="GO:0035438">
    <property type="term" value="F:cyclic-di-GMP binding"/>
    <property type="evidence" value="ECO:0007669"/>
    <property type="project" value="InterPro"/>
</dbReference>
<evidence type="ECO:0000313" key="3">
    <source>
        <dbReference type="EMBL" id="CRH07730.1"/>
    </source>
</evidence>